<name>A0ABW7Z6B5_9ACTN</name>
<comment type="caution">
    <text evidence="1">The sequence shown here is derived from an EMBL/GenBank/DDBJ whole genome shotgun (WGS) entry which is preliminary data.</text>
</comment>
<proteinExistence type="predicted"/>
<organism evidence="1 2">
    <name type="scientific">Nonomuraea typhae</name>
    <dbReference type="NCBI Taxonomy" id="2603600"/>
    <lineage>
        <taxon>Bacteria</taxon>
        <taxon>Bacillati</taxon>
        <taxon>Actinomycetota</taxon>
        <taxon>Actinomycetes</taxon>
        <taxon>Streptosporangiales</taxon>
        <taxon>Streptosporangiaceae</taxon>
        <taxon>Nonomuraea</taxon>
    </lineage>
</organism>
<evidence type="ECO:0000313" key="2">
    <source>
        <dbReference type="Proteomes" id="UP001612741"/>
    </source>
</evidence>
<reference evidence="1 2" key="1">
    <citation type="submission" date="2024-10" db="EMBL/GenBank/DDBJ databases">
        <title>The Natural Products Discovery Center: Release of the First 8490 Sequenced Strains for Exploring Actinobacteria Biosynthetic Diversity.</title>
        <authorList>
            <person name="Kalkreuter E."/>
            <person name="Kautsar S.A."/>
            <person name="Yang D."/>
            <person name="Bader C.D."/>
            <person name="Teijaro C.N."/>
            <person name="Fluegel L."/>
            <person name="Davis C.M."/>
            <person name="Simpson J.R."/>
            <person name="Lauterbach L."/>
            <person name="Steele A.D."/>
            <person name="Gui C."/>
            <person name="Meng S."/>
            <person name="Li G."/>
            <person name="Viehrig K."/>
            <person name="Ye F."/>
            <person name="Su P."/>
            <person name="Kiefer A.F."/>
            <person name="Nichols A."/>
            <person name="Cepeda A.J."/>
            <person name="Yan W."/>
            <person name="Fan B."/>
            <person name="Jiang Y."/>
            <person name="Adhikari A."/>
            <person name="Zheng C.-J."/>
            <person name="Schuster L."/>
            <person name="Cowan T.M."/>
            <person name="Smanski M.J."/>
            <person name="Chevrette M.G."/>
            <person name="De Carvalho L.P.S."/>
            <person name="Shen B."/>
        </authorList>
    </citation>
    <scope>NUCLEOTIDE SEQUENCE [LARGE SCALE GENOMIC DNA]</scope>
    <source>
        <strain evidence="1 2">NPDC050545</strain>
    </source>
</reference>
<evidence type="ECO:0000313" key="1">
    <source>
        <dbReference type="EMBL" id="MFI6503723.1"/>
    </source>
</evidence>
<dbReference type="RefSeq" id="WP_397089480.1">
    <property type="nucleotide sequence ID" value="NZ_JBITGY010000012.1"/>
</dbReference>
<protein>
    <submittedName>
        <fullName evidence="1">Uncharacterized protein</fullName>
    </submittedName>
</protein>
<dbReference type="EMBL" id="JBITGY010000012">
    <property type="protein sequence ID" value="MFI6503723.1"/>
    <property type="molecule type" value="Genomic_DNA"/>
</dbReference>
<gene>
    <name evidence="1" type="ORF">ACIBG2_40505</name>
</gene>
<dbReference type="Proteomes" id="UP001612741">
    <property type="component" value="Unassembled WGS sequence"/>
</dbReference>
<accession>A0ABW7Z6B5</accession>
<keyword evidence="2" id="KW-1185">Reference proteome</keyword>
<sequence>MNYRVNFVAAASGQVPGLPAEAWQALVDELLIIGIDLHRRGVPDVDDARFREQTFGAAGLVAYVIDDDAKTVHVYSIVWAG</sequence>